<dbReference type="GO" id="GO:0016740">
    <property type="term" value="F:transferase activity"/>
    <property type="evidence" value="ECO:0007669"/>
    <property type="project" value="UniProtKB-KW"/>
</dbReference>
<dbReference type="InterPro" id="IPR017945">
    <property type="entry name" value="DHBP_synth_RibB-like_a/b_dom"/>
</dbReference>
<feature type="domain" description="Carbamoyltransferase" evidence="2">
    <location>
        <begin position="116"/>
        <end position="322"/>
    </location>
</feature>
<evidence type="ECO:0000313" key="4">
    <source>
        <dbReference type="EMBL" id="MBP2367905.1"/>
    </source>
</evidence>
<dbReference type="InterPro" id="IPR031730">
    <property type="entry name" value="Carbam_trans_C"/>
</dbReference>
<gene>
    <name evidence="4" type="ORF">JOF36_003601</name>
</gene>
<dbReference type="PANTHER" id="PTHR34847">
    <property type="entry name" value="NODULATION PROTEIN U"/>
    <property type="match status" value="1"/>
</dbReference>
<name>A0ABS4VVF6_9PSEU</name>
<dbReference type="Gene3D" id="3.90.870.20">
    <property type="entry name" value="Carbamoyltransferase, C-terminal domain"/>
    <property type="match status" value="1"/>
</dbReference>
<accession>A0ABS4VVF6</accession>
<proteinExistence type="inferred from homology"/>
<keyword evidence="4" id="KW-0808">Transferase</keyword>
<comment type="caution">
    <text evidence="4">The sequence shown here is derived from an EMBL/GenBank/DDBJ whole genome shotgun (WGS) entry which is preliminary data.</text>
</comment>
<dbReference type="EMBL" id="JAGINU010000001">
    <property type="protein sequence ID" value="MBP2367905.1"/>
    <property type="molecule type" value="Genomic_DNA"/>
</dbReference>
<dbReference type="PANTHER" id="PTHR34847:SF1">
    <property type="entry name" value="NODULATION PROTEIN U"/>
    <property type="match status" value="1"/>
</dbReference>
<dbReference type="Pfam" id="PF02543">
    <property type="entry name" value="Carbam_trans_N"/>
    <property type="match status" value="2"/>
</dbReference>
<dbReference type="Proteomes" id="UP001519295">
    <property type="component" value="Unassembled WGS sequence"/>
</dbReference>
<dbReference type="RefSeq" id="WP_210028112.1">
    <property type="nucleotide sequence ID" value="NZ_JAGINU010000001.1"/>
</dbReference>
<dbReference type="InterPro" id="IPR051338">
    <property type="entry name" value="NodU/CmcH_Carbamoyltrnsfr"/>
</dbReference>
<evidence type="ECO:0000259" key="2">
    <source>
        <dbReference type="Pfam" id="PF02543"/>
    </source>
</evidence>
<feature type="domain" description="Carbamoyltransferase C-terminal" evidence="3">
    <location>
        <begin position="371"/>
        <end position="540"/>
    </location>
</feature>
<dbReference type="InterPro" id="IPR003696">
    <property type="entry name" value="Carbtransf_dom"/>
</dbReference>
<dbReference type="Gene3D" id="3.30.420.40">
    <property type="match status" value="2"/>
</dbReference>
<organism evidence="4 5">
    <name type="scientific">Pseudonocardia parietis</name>
    <dbReference type="NCBI Taxonomy" id="570936"/>
    <lineage>
        <taxon>Bacteria</taxon>
        <taxon>Bacillati</taxon>
        <taxon>Actinomycetota</taxon>
        <taxon>Actinomycetes</taxon>
        <taxon>Pseudonocardiales</taxon>
        <taxon>Pseudonocardiaceae</taxon>
        <taxon>Pseudonocardia</taxon>
    </lineage>
</organism>
<evidence type="ECO:0000256" key="1">
    <source>
        <dbReference type="ARBA" id="ARBA00006129"/>
    </source>
</evidence>
<dbReference type="InterPro" id="IPR038152">
    <property type="entry name" value="Carbam_trans_C_sf"/>
</dbReference>
<dbReference type="CDD" id="cd24098">
    <property type="entry name" value="ASKHA_NBD_TobZ_N"/>
    <property type="match status" value="1"/>
</dbReference>
<evidence type="ECO:0000259" key="3">
    <source>
        <dbReference type="Pfam" id="PF16861"/>
    </source>
</evidence>
<feature type="domain" description="Carbamoyltransferase" evidence="2">
    <location>
        <begin position="2"/>
        <end position="71"/>
    </location>
</feature>
<protein>
    <submittedName>
        <fullName evidence="4">Carbamoyltransferase</fullName>
        <ecNumber evidence="4">2.1.3.-</ecNumber>
    </submittedName>
</protein>
<dbReference type="SUPFAM" id="SSF53067">
    <property type="entry name" value="Actin-like ATPase domain"/>
    <property type="match status" value="1"/>
</dbReference>
<dbReference type="InterPro" id="IPR043129">
    <property type="entry name" value="ATPase_NBD"/>
</dbReference>
<reference evidence="4 5" key="1">
    <citation type="submission" date="2021-03" db="EMBL/GenBank/DDBJ databases">
        <title>Sequencing the genomes of 1000 actinobacteria strains.</title>
        <authorList>
            <person name="Klenk H.-P."/>
        </authorList>
    </citation>
    <scope>NUCLEOTIDE SEQUENCE [LARGE SCALE GENOMIC DNA]</scope>
    <source>
        <strain evidence="4 5">DSM 45256</strain>
    </source>
</reference>
<dbReference type="Pfam" id="PF16861">
    <property type="entry name" value="Carbam_trans_C"/>
    <property type="match status" value="1"/>
</dbReference>
<evidence type="ECO:0000313" key="5">
    <source>
        <dbReference type="Proteomes" id="UP001519295"/>
    </source>
</evidence>
<sequence>MRVLGVNAVFHDPAAALVVDGHVVAAAEEERFTRRKHGKEPVPFSAWEQPAAAAAWCLEQAGLTPADLDAVGWSYDPDLVEHGQAGTDPGWERLRTDFARRAPWFLQTVLPGLDPDKVEFVQHHLAHAASAALAAPWQGGAVLVADGRGESTSYLAGRYRDGTLQRMATQRLPDSLGLRYEDLTAHLGFRRSSDEYKVMALASYGTPRFADELAADMHATGDGGFRAAPVDLSRFAPARGPADPMLPEHADLAASLQLRLEETLLDLARWLHEHTGESRLALAGGIALNCVANTRIADEGPFDEVWVQPAAGDAGTALGAALHLAARAGDRVAPMPGADLGRGWDDDELEQVLRAARVPYERPDDLAATVAKTIADDGVVAWFQGRSEFGPRALGHRSLLAHPGRKENLDRLNAVKGRESFRPVAPMVRAERADELFSRGPAESPYMLFVHDVAPEWQERIPAVTHVDGTARIQTVERSTNSLLADVLAAVEDATDQPCVINTSLNTAGRPMVDTPMHALETFGSAPVDLLALGPFVVRR</sequence>
<keyword evidence="5" id="KW-1185">Reference proteome</keyword>
<comment type="similarity">
    <text evidence="1">Belongs to the NodU/CmcH family.</text>
</comment>
<dbReference type="EC" id="2.1.3.-" evidence="4"/>
<dbReference type="SUPFAM" id="SSF55821">
    <property type="entry name" value="YrdC/RibB"/>
    <property type="match status" value="1"/>
</dbReference>